<sequence length="526" mass="59728">MGSFHVALILSALMELAVGAKILAFLPFPAKSHHIAFQPIIRELANRGHRVDFYTPIKLPNPPKSLKQIMIKDILSDIHGSLNMKQLMTQTIMRNSQTISELCIMVAERLFNEEPKLAELVKSNATYDAVILELHFGQEYQAALIHKFKALGIAVVPLLDSAWVNELAGLPDNPSYMIDFKMVATDKMSFFERLQNLYTWAGTNLVSYYFAMTKQQELADRYIRDYEGWESRPSVLQLSSDVALILSNSHRSLGYAYPKAPHVKEVGGMNLNPPKPLPKDLQSFMDSADYGVIYFSYGSNVDMKQIMSPDKFNAFHDKFKSLKQKVLWKWAGEDRPKVVASNILVQEWFPQQDILAHKNCKLFITHGGLMSTIEAINYAVPLIGTSVFGDQPKNMRFIEANSLGINLQYDNITATSVSWAIDEILSNPMYKDSITRQSALFRDRPRQPVDEGVYWIEYVLKHGKVLQPQSVHMPFYQVYLLDIIAALLGTSIFIIYIASLAWKALFSALCKKSTQQKLTKDSKKKR</sequence>
<dbReference type="InterPro" id="IPR050271">
    <property type="entry name" value="UDP-glycosyltransferase"/>
</dbReference>
<keyword evidence="7" id="KW-1185">Reference proteome</keyword>
<keyword evidence="2" id="KW-0328">Glycosyltransferase</keyword>
<accession>A0ABN7BEM8</accession>
<comment type="similarity">
    <text evidence="1">Belongs to the UDP-glycosyltransferase family.</text>
</comment>
<feature type="signal peptide" evidence="5">
    <location>
        <begin position="1"/>
        <end position="19"/>
    </location>
</feature>
<keyword evidence="4" id="KW-0472">Membrane</keyword>
<gene>
    <name evidence="6" type="ORF">NTJ_15640</name>
</gene>
<evidence type="ECO:0000256" key="2">
    <source>
        <dbReference type="ARBA" id="ARBA00022676"/>
    </source>
</evidence>
<evidence type="ECO:0000256" key="4">
    <source>
        <dbReference type="SAM" id="Phobius"/>
    </source>
</evidence>
<evidence type="ECO:0000256" key="1">
    <source>
        <dbReference type="ARBA" id="ARBA00009995"/>
    </source>
</evidence>
<dbReference type="Gene3D" id="3.40.50.2000">
    <property type="entry name" value="Glycogen Phosphorylase B"/>
    <property type="match status" value="2"/>
</dbReference>
<organism evidence="6 7">
    <name type="scientific">Nesidiocoris tenuis</name>
    <dbReference type="NCBI Taxonomy" id="355587"/>
    <lineage>
        <taxon>Eukaryota</taxon>
        <taxon>Metazoa</taxon>
        <taxon>Ecdysozoa</taxon>
        <taxon>Arthropoda</taxon>
        <taxon>Hexapoda</taxon>
        <taxon>Insecta</taxon>
        <taxon>Pterygota</taxon>
        <taxon>Neoptera</taxon>
        <taxon>Paraneoptera</taxon>
        <taxon>Hemiptera</taxon>
        <taxon>Heteroptera</taxon>
        <taxon>Panheteroptera</taxon>
        <taxon>Cimicomorpha</taxon>
        <taxon>Miridae</taxon>
        <taxon>Dicyphina</taxon>
        <taxon>Nesidiocoris</taxon>
    </lineage>
</organism>
<protein>
    <submittedName>
        <fullName evidence="6">Glucuronosyltransferase</fullName>
    </submittedName>
</protein>
<proteinExistence type="inferred from homology"/>
<feature type="transmembrane region" description="Helical" evidence="4">
    <location>
        <begin position="478"/>
        <end position="502"/>
    </location>
</feature>
<dbReference type="Proteomes" id="UP001307889">
    <property type="component" value="Chromosome 14"/>
</dbReference>
<keyword evidence="5" id="KW-0732">Signal</keyword>
<dbReference type="CDD" id="cd03784">
    <property type="entry name" value="GT1_Gtf-like"/>
    <property type="match status" value="1"/>
</dbReference>
<reference evidence="6 7" key="1">
    <citation type="submission" date="2023-09" db="EMBL/GenBank/DDBJ databases">
        <title>Nesidiocoris tenuis whole genome shotgun sequence.</title>
        <authorList>
            <person name="Shibata T."/>
            <person name="Shimoda M."/>
            <person name="Kobayashi T."/>
            <person name="Uehara T."/>
        </authorList>
    </citation>
    <scope>NUCLEOTIDE SEQUENCE [LARGE SCALE GENOMIC DNA]</scope>
    <source>
        <strain evidence="6 7">Japan</strain>
    </source>
</reference>
<name>A0ABN7BEM8_9HEMI</name>
<dbReference type="SUPFAM" id="SSF53756">
    <property type="entry name" value="UDP-Glycosyltransferase/glycogen phosphorylase"/>
    <property type="match status" value="1"/>
</dbReference>
<keyword evidence="4" id="KW-0812">Transmembrane</keyword>
<dbReference type="PANTHER" id="PTHR48043">
    <property type="entry name" value="EG:EG0003.4 PROTEIN-RELATED"/>
    <property type="match status" value="1"/>
</dbReference>
<dbReference type="PANTHER" id="PTHR48043:SF159">
    <property type="entry name" value="EG:EG0003.4 PROTEIN-RELATED"/>
    <property type="match status" value="1"/>
</dbReference>
<evidence type="ECO:0000313" key="6">
    <source>
        <dbReference type="EMBL" id="BET02822.1"/>
    </source>
</evidence>
<evidence type="ECO:0000256" key="3">
    <source>
        <dbReference type="ARBA" id="ARBA00022679"/>
    </source>
</evidence>
<dbReference type="InterPro" id="IPR002213">
    <property type="entry name" value="UDP_glucos_trans"/>
</dbReference>
<dbReference type="Pfam" id="PF00201">
    <property type="entry name" value="UDPGT"/>
    <property type="match status" value="1"/>
</dbReference>
<keyword evidence="4" id="KW-1133">Transmembrane helix</keyword>
<evidence type="ECO:0000256" key="5">
    <source>
        <dbReference type="SAM" id="SignalP"/>
    </source>
</evidence>
<dbReference type="EMBL" id="AP028922">
    <property type="protein sequence ID" value="BET02822.1"/>
    <property type="molecule type" value="Genomic_DNA"/>
</dbReference>
<evidence type="ECO:0000313" key="7">
    <source>
        <dbReference type="Proteomes" id="UP001307889"/>
    </source>
</evidence>
<keyword evidence="3" id="KW-0808">Transferase</keyword>
<feature type="chain" id="PRO_5045823146" evidence="5">
    <location>
        <begin position="20"/>
        <end position="526"/>
    </location>
</feature>